<evidence type="ECO:0000256" key="1">
    <source>
        <dbReference type="SAM" id="MobiDB-lite"/>
    </source>
</evidence>
<dbReference type="Proteomes" id="UP000486351">
    <property type="component" value="Unassembled WGS sequence"/>
</dbReference>
<sequence length="787" mass="89946">MNYVQRRVSSPTRIVARHKNVVKDPPRWMSRVLFGVNLTRIKLQNFLHRSDQVQQPHQRPIHHQHHKLLQHYQLKLNWAVGKLRDVAFSINAQGFNRSRSSLLLGLHAVVDLYPRRTRRHVRLQRAIGMPAPYHHRIAIVHAIMSALHAVCIVLMLVGTIKQRSLAFTPWRSCNADAKTEEKKTSRTSSVIVESFTKVYTKVSDRHGIFGVNGNHFHAVHICREILETALQTAQAYRMSTLLPRTLLNQFYVILLAINCWSSVIVYSIFFKKDEARRRFASIVLDCALDLMACMGIELIVLLSYVKLYDPNVQSFPNTIWKPYRLLAWTYLDHDEHEELLQFSPRNGNRVAEFVHASDNALDSRTASDKFWNDRINAVSPRNSTQPLPTKISEQSQPSSPESSKRELLKKRNDSYRDTNLRTRGARLMLRLAHIMFGLWGLVVLSLHIHAAVQPTLSQCLLQVRPWAVAKPSCYLVGLNCHTLGITGKMDEVEEKWSEFDSFTVAQLLIRHCPELEMPDIVTTFHRLRNIKIYNTTILEWGESAAITNTNHPEMASLLVVRVNMTDGLLPAGFQSTDFPPTLYDFEFCVTNLRMIPDDLDTKWPMYSIIQLEYSQLTVVPPALARLEPIYLVLDGNPLLEVPPEIFEVQSMTFLSLSNTKLVELPRNVTNLSADLSWIFVGHTQISFFWEWADPLVMRMQTQSRPWIAGPSPYCDDLAKIENGTATAFRVPLLPEYSQTLMDPSEANRPVLRLGVLCDPTITGLFYPLDIEDSMSAISTPPPLPTQV</sequence>
<dbReference type="AlphaFoldDB" id="A0A6G0QEQ8"/>
<proteinExistence type="predicted"/>
<dbReference type="Gene3D" id="3.80.10.10">
    <property type="entry name" value="Ribonuclease Inhibitor"/>
    <property type="match status" value="1"/>
</dbReference>
<keyword evidence="2" id="KW-1133">Transmembrane helix</keyword>
<dbReference type="SUPFAM" id="SSF52058">
    <property type="entry name" value="L domain-like"/>
    <property type="match status" value="1"/>
</dbReference>
<dbReference type="InterPro" id="IPR032675">
    <property type="entry name" value="LRR_dom_sf"/>
</dbReference>
<feature type="compositionally biased region" description="Basic and acidic residues" evidence="1">
    <location>
        <begin position="402"/>
        <end position="413"/>
    </location>
</feature>
<dbReference type="EMBL" id="QXFY01003556">
    <property type="protein sequence ID" value="KAE9284042.1"/>
    <property type="molecule type" value="Genomic_DNA"/>
</dbReference>
<protein>
    <submittedName>
        <fullName evidence="3">Uncharacterized protein</fullName>
    </submittedName>
</protein>
<name>A0A6G0QEQ8_9STRA</name>
<accession>A0A6G0QEQ8</accession>
<evidence type="ECO:0000256" key="2">
    <source>
        <dbReference type="SAM" id="Phobius"/>
    </source>
</evidence>
<feature type="region of interest" description="Disordered" evidence="1">
    <location>
        <begin position="378"/>
        <end position="413"/>
    </location>
</feature>
<evidence type="ECO:0000313" key="4">
    <source>
        <dbReference type="Proteomes" id="UP000486351"/>
    </source>
</evidence>
<feature type="transmembrane region" description="Helical" evidence="2">
    <location>
        <begin position="137"/>
        <end position="160"/>
    </location>
</feature>
<keyword evidence="2" id="KW-0812">Transmembrane</keyword>
<comment type="caution">
    <text evidence="3">The sequence shown here is derived from an EMBL/GenBank/DDBJ whole genome shotgun (WGS) entry which is preliminary data.</text>
</comment>
<keyword evidence="2" id="KW-0472">Membrane</keyword>
<reference evidence="3 4" key="1">
    <citation type="submission" date="2018-09" db="EMBL/GenBank/DDBJ databases">
        <title>Genomic investigation of the strawberry pathogen Phytophthora fragariae indicates pathogenicity is determined by transcriptional variation in three key races.</title>
        <authorList>
            <person name="Adams T.M."/>
            <person name="Armitage A.D."/>
            <person name="Sobczyk M.K."/>
            <person name="Bates H.J."/>
            <person name="Dunwell J.M."/>
            <person name="Nellist C.F."/>
            <person name="Harrison R.J."/>
        </authorList>
    </citation>
    <scope>NUCLEOTIDE SEQUENCE [LARGE SCALE GENOMIC DNA]</scope>
    <source>
        <strain evidence="3 4">NOV-77</strain>
    </source>
</reference>
<organism evidence="3 4">
    <name type="scientific">Phytophthora fragariae</name>
    <dbReference type="NCBI Taxonomy" id="53985"/>
    <lineage>
        <taxon>Eukaryota</taxon>
        <taxon>Sar</taxon>
        <taxon>Stramenopiles</taxon>
        <taxon>Oomycota</taxon>
        <taxon>Peronosporomycetes</taxon>
        <taxon>Peronosporales</taxon>
        <taxon>Peronosporaceae</taxon>
        <taxon>Phytophthora</taxon>
    </lineage>
</organism>
<evidence type="ECO:0000313" key="3">
    <source>
        <dbReference type="EMBL" id="KAE9284042.1"/>
    </source>
</evidence>
<gene>
    <name evidence="3" type="ORF">PF008_g27255</name>
</gene>
<feature type="transmembrane region" description="Helical" evidence="2">
    <location>
        <begin position="250"/>
        <end position="269"/>
    </location>
</feature>
<feature type="transmembrane region" description="Helical" evidence="2">
    <location>
        <begin position="431"/>
        <end position="452"/>
    </location>
</feature>
<feature type="compositionally biased region" description="Low complexity" evidence="1">
    <location>
        <begin position="392"/>
        <end position="401"/>
    </location>
</feature>